<dbReference type="SUPFAM" id="SSF48208">
    <property type="entry name" value="Six-hairpin glycosidases"/>
    <property type="match status" value="1"/>
</dbReference>
<keyword evidence="3" id="KW-1185">Reference proteome</keyword>
<dbReference type="InterPro" id="IPR008928">
    <property type="entry name" value="6-hairpin_glycosidase_sf"/>
</dbReference>
<dbReference type="PANTHER" id="PTHR42899">
    <property type="entry name" value="SPERMATOGENESIS-ASSOCIATED PROTEIN 20"/>
    <property type="match status" value="1"/>
</dbReference>
<dbReference type="RefSeq" id="WP_310100306.1">
    <property type="nucleotide sequence ID" value="NZ_JAVDUU010000004.1"/>
</dbReference>
<evidence type="ECO:0000259" key="1">
    <source>
        <dbReference type="Pfam" id="PF03190"/>
    </source>
</evidence>
<dbReference type="PIRSF" id="PIRSF006402">
    <property type="entry name" value="UCP006402_thioredoxin"/>
    <property type="match status" value="1"/>
</dbReference>
<dbReference type="EMBL" id="JAVDUU010000004">
    <property type="protein sequence ID" value="MDR6944375.1"/>
    <property type="molecule type" value="Genomic_DNA"/>
</dbReference>
<dbReference type="PANTHER" id="PTHR42899:SF1">
    <property type="entry name" value="SPERMATOGENESIS-ASSOCIATED PROTEIN 20"/>
    <property type="match status" value="1"/>
</dbReference>
<proteinExistence type="predicted"/>
<dbReference type="CDD" id="cd02955">
    <property type="entry name" value="SSP411"/>
    <property type="match status" value="1"/>
</dbReference>
<comment type="caution">
    <text evidence="2">The sequence shown here is derived from an EMBL/GenBank/DDBJ whole genome shotgun (WGS) entry which is preliminary data.</text>
</comment>
<reference evidence="2 3" key="1">
    <citation type="submission" date="2023-07" db="EMBL/GenBank/DDBJ databases">
        <title>Sorghum-associated microbial communities from plants grown in Nebraska, USA.</title>
        <authorList>
            <person name="Schachtman D."/>
        </authorList>
    </citation>
    <scope>NUCLEOTIDE SEQUENCE [LARGE SCALE GENOMIC DNA]</scope>
    <source>
        <strain evidence="2 3">3262</strain>
    </source>
</reference>
<protein>
    <submittedName>
        <fullName evidence="2">Uncharacterized protein YyaL (SSP411 family)</fullName>
    </submittedName>
</protein>
<evidence type="ECO:0000313" key="2">
    <source>
        <dbReference type="EMBL" id="MDR6944375.1"/>
    </source>
</evidence>
<dbReference type="Proteomes" id="UP001247620">
    <property type="component" value="Unassembled WGS sequence"/>
</dbReference>
<dbReference type="InterPro" id="IPR036249">
    <property type="entry name" value="Thioredoxin-like_sf"/>
</dbReference>
<feature type="domain" description="Spermatogenesis-associated protein 20-like TRX" evidence="1">
    <location>
        <begin position="64"/>
        <end position="217"/>
    </location>
</feature>
<dbReference type="SUPFAM" id="SSF52833">
    <property type="entry name" value="Thioredoxin-like"/>
    <property type="match status" value="1"/>
</dbReference>
<evidence type="ECO:0000313" key="3">
    <source>
        <dbReference type="Proteomes" id="UP001247620"/>
    </source>
</evidence>
<sequence length="733" mass="83621">MFVKNLNPLPVAGEERVGERSKAGVSRFPASQKTSYFKTFINKPGIYNRCNYIRTFAHKQYILMNRLANSTSPYLLQHANNPVNWYPWGKEALDKAKAENKLILVSIGYSACHWCHVMEHESFEDESVAAVMNEYFVCIKVDREERPDVDQIYMSAVQLMSGRGGWPLNCICLPDQRPIYGGTYFRKNDWASLLFNLADFYKQKPEEAEDYAVRLTEGIRKYESVEFIADQSEYSRTDLELIADNWKRYFDKQDGGTGNAPKFPQPNNWQLLMRYAHLMKDDDVAKQVKLTLHKMAFGGIYDHVGGGFARYSVDGRWHVPHFEKMLYDNAQLISLYAEAYTWQPDALYERVVDEVIHFCTTELASADLGFYSALDADSEGVEGKFYIFTRDEIEQILGDDADLFCIYYHITEDGNWEEEHSNVLFRRETDEQLAEKLGLGVDDLLTQIKASRKKVFEARRHRIRPGLDNKILASWNGLLLKGLCDAYRAFNKPNYLDVALKNANFIVDKLIGQNGRLSRVYNSNKADSDAPVAFLDDYANIIDALIALYEVTFNEEWLQQAKKLTDTAIAHYYDTASGVFFYTADDDEQLIARKSEIMDGVIPASNSVMARNLQKLGLLFDNENYTAVSAQLLRNIMPQLAKYGTAYSNWTMLLLDEVFGTYEIAITGDDAETVRKEMENNYIPNKIILGGKKGSLPLLQDKFGKSTQIFVCKDKTCGLPADNTADALKQITA</sequence>
<dbReference type="Pfam" id="PF03190">
    <property type="entry name" value="Thioredox_DsbH"/>
    <property type="match status" value="1"/>
</dbReference>
<organism evidence="2 3">
    <name type="scientific">Mucilaginibacter pocheonensis</name>
    <dbReference type="NCBI Taxonomy" id="398050"/>
    <lineage>
        <taxon>Bacteria</taxon>
        <taxon>Pseudomonadati</taxon>
        <taxon>Bacteroidota</taxon>
        <taxon>Sphingobacteriia</taxon>
        <taxon>Sphingobacteriales</taxon>
        <taxon>Sphingobacteriaceae</taxon>
        <taxon>Mucilaginibacter</taxon>
    </lineage>
</organism>
<accession>A0ABU1TGP3</accession>
<dbReference type="Gene3D" id="1.50.10.20">
    <property type="match status" value="1"/>
</dbReference>
<dbReference type="InterPro" id="IPR024705">
    <property type="entry name" value="Ssp411"/>
</dbReference>
<gene>
    <name evidence="2" type="ORF">J2W55_004235</name>
</gene>
<dbReference type="Gene3D" id="3.40.30.10">
    <property type="entry name" value="Glutaredoxin"/>
    <property type="match status" value="1"/>
</dbReference>
<name>A0ABU1TGP3_9SPHI</name>
<dbReference type="InterPro" id="IPR004879">
    <property type="entry name" value="Ssp411-like_TRX"/>
</dbReference>